<accession>A0A8S5R788</accession>
<sequence length="32" mass="3556">MYLKALHKQKFLTASLPCVSNITSIHSKLPVS</sequence>
<reference evidence="1" key="1">
    <citation type="journal article" date="2021" name="Proc. Natl. Acad. Sci. U.S.A.">
        <title>A Catalog of Tens of Thousands of Viruses from Human Metagenomes Reveals Hidden Associations with Chronic Diseases.</title>
        <authorList>
            <person name="Tisza M.J."/>
            <person name="Buck C.B."/>
        </authorList>
    </citation>
    <scope>NUCLEOTIDE SEQUENCE</scope>
    <source>
        <strain evidence="1">CtCsQ3</strain>
    </source>
</reference>
<evidence type="ECO:0000313" key="1">
    <source>
        <dbReference type="EMBL" id="DAE26869.1"/>
    </source>
</evidence>
<name>A0A8S5R788_9VIRU</name>
<protein>
    <submittedName>
        <fullName evidence="1">Uncharacterized protein</fullName>
    </submittedName>
</protein>
<dbReference type="EMBL" id="BK015823">
    <property type="protein sequence ID" value="DAE26869.1"/>
    <property type="molecule type" value="Genomic_DNA"/>
</dbReference>
<organism evidence="1">
    <name type="scientific">virus sp. ctCsQ3</name>
    <dbReference type="NCBI Taxonomy" id="2826794"/>
    <lineage>
        <taxon>Viruses</taxon>
    </lineage>
</organism>
<proteinExistence type="predicted"/>